<dbReference type="PRINTS" id="PR00080">
    <property type="entry name" value="SDRFAMILY"/>
</dbReference>
<feature type="signal peptide" evidence="5">
    <location>
        <begin position="1"/>
        <end position="23"/>
    </location>
</feature>
<evidence type="ECO:0000256" key="1">
    <source>
        <dbReference type="ARBA" id="ARBA00006484"/>
    </source>
</evidence>
<proteinExistence type="inferred from homology"/>
<feature type="region of interest" description="Disordered" evidence="4">
    <location>
        <begin position="88"/>
        <end position="115"/>
    </location>
</feature>
<dbReference type="InterPro" id="IPR002347">
    <property type="entry name" value="SDR_fam"/>
</dbReference>
<keyword evidence="2" id="KW-0560">Oxidoreductase</keyword>
<evidence type="ECO:0000313" key="7">
    <source>
        <dbReference type="Proteomes" id="UP001295423"/>
    </source>
</evidence>
<dbReference type="AlphaFoldDB" id="A0AAD2FNU6"/>
<evidence type="ECO:0000256" key="3">
    <source>
        <dbReference type="RuleBase" id="RU000363"/>
    </source>
</evidence>
<feature type="region of interest" description="Disordered" evidence="4">
    <location>
        <begin position="28"/>
        <end position="51"/>
    </location>
</feature>
<keyword evidence="5" id="KW-0732">Signal</keyword>
<name>A0AAD2FNU6_9STRA</name>
<evidence type="ECO:0008006" key="8">
    <source>
        <dbReference type="Google" id="ProtNLM"/>
    </source>
</evidence>
<dbReference type="Proteomes" id="UP001295423">
    <property type="component" value="Unassembled WGS sequence"/>
</dbReference>
<dbReference type="PRINTS" id="PR00081">
    <property type="entry name" value="GDHRDH"/>
</dbReference>
<keyword evidence="7" id="KW-1185">Reference proteome</keyword>
<dbReference type="SUPFAM" id="SSF51735">
    <property type="entry name" value="NAD(P)-binding Rossmann-fold domains"/>
    <property type="match status" value="1"/>
</dbReference>
<protein>
    <recommendedName>
        <fullName evidence="8">Protochlorophyllide reductase</fullName>
    </recommendedName>
</protein>
<evidence type="ECO:0000256" key="4">
    <source>
        <dbReference type="SAM" id="MobiDB-lite"/>
    </source>
</evidence>
<evidence type="ECO:0000256" key="2">
    <source>
        <dbReference type="ARBA" id="ARBA00023002"/>
    </source>
</evidence>
<comment type="caution">
    <text evidence="6">The sequence shown here is derived from an EMBL/GenBank/DDBJ whole genome shotgun (WGS) entry which is preliminary data.</text>
</comment>
<feature type="chain" id="PRO_5041917182" description="Protochlorophyllide reductase" evidence="5">
    <location>
        <begin position="24"/>
        <end position="463"/>
    </location>
</feature>
<dbReference type="InterPro" id="IPR036291">
    <property type="entry name" value="NAD(P)-bd_dom_sf"/>
</dbReference>
<sequence>MQLIASRILTVLVILIIFPEAACFSVPTTSPGSSKPTKSSDKTKSDQHAGRSNFYTYKSMKRMEIPALLYSTSSNAACKLLRRQLQTVPPSRPLSSMESSSCSASRTTNDTTQEEPRIAIVTGSNTGVGYETAKCLVLNHGYQVIIASRSPEKGMRACETINALVVGGGRGKAVWEGPLDLSDLDSVRSFATQIHENPKYKNIDVLINNAGVNSAGVTNSGATTRTAESALSKEPQLDAVFSTNFLGHFLLTNILLDQCERVVNLSSVMHHFPVYSSSDQEVDDIESVAFWRDKALTPPVEAPINNKKKKKAKRKTYGPSKLAALLFTSELQRRYGDKMLSIAVNPGAVYSDIWRNYSKIQQKLFRLLYLTPEQGCQTSVAAAVLDWNDDSEQTLYLQPYRLPPQRTSTTKKEARPPFPMLEMLGPYVGYRLTTPRLPRDGGVRASQSLFEVCEDLTQCQFPR</sequence>
<comment type="similarity">
    <text evidence="1 3">Belongs to the short-chain dehydrogenases/reductases (SDR) family.</text>
</comment>
<organism evidence="6 7">
    <name type="scientific">Cylindrotheca closterium</name>
    <dbReference type="NCBI Taxonomy" id="2856"/>
    <lineage>
        <taxon>Eukaryota</taxon>
        <taxon>Sar</taxon>
        <taxon>Stramenopiles</taxon>
        <taxon>Ochrophyta</taxon>
        <taxon>Bacillariophyta</taxon>
        <taxon>Bacillariophyceae</taxon>
        <taxon>Bacillariophycidae</taxon>
        <taxon>Bacillariales</taxon>
        <taxon>Bacillariaceae</taxon>
        <taxon>Cylindrotheca</taxon>
    </lineage>
</organism>
<gene>
    <name evidence="6" type="ORF">CYCCA115_LOCUS11268</name>
</gene>
<reference evidence="6" key="1">
    <citation type="submission" date="2023-08" db="EMBL/GenBank/DDBJ databases">
        <authorList>
            <person name="Audoor S."/>
            <person name="Bilcke G."/>
        </authorList>
    </citation>
    <scope>NUCLEOTIDE SEQUENCE</scope>
</reference>
<feature type="compositionally biased region" description="Low complexity" evidence="4">
    <location>
        <begin position="28"/>
        <end position="37"/>
    </location>
</feature>
<dbReference type="PANTHER" id="PTHR24320:SF148">
    <property type="entry name" value="NAD(P)-BINDING ROSSMANN-FOLD SUPERFAMILY PROTEIN"/>
    <property type="match status" value="1"/>
</dbReference>
<dbReference type="Pfam" id="PF00106">
    <property type="entry name" value="adh_short"/>
    <property type="match status" value="1"/>
</dbReference>
<dbReference type="EMBL" id="CAKOGP040001736">
    <property type="protein sequence ID" value="CAJ1947707.1"/>
    <property type="molecule type" value="Genomic_DNA"/>
</dbReference>
<feature type="compositionally biased region" description="Basic and acidic residues" evidence="4">
    <location>
        <begin position="38"/>
        <end position="49"/>
    </location>
</feature>
<dbReference type="Gene3D" id="3.40.50.720">
    <property type="entry name" value="NAD(P)-binding Rossmann-like Domain"/>
    <property type="match status" value="1"/>
</dbReference>
<feature type="compositionally biased region" description="Low complexity" evidence="4">
    <location>
        <begin position="93"/>
        <end position="105"/>
    </location>
</feature>
<evidence type="ECO:0000256" key="5">
    <source>
        <dbReference type="SAM" id="SignalP"/>
    </source>
</evidence>
<dbReference type="GO" id="GO:0016491">
    <property type="term" value="F:oxidoreductase activity"/>
    <property type="evidence" value="ECO:0007669"/>
    <property type="project" value="UniProtKB-KW"/>
</dbReference>
<dbReference type="PANTHER" id="PTHR24320">
    <property type="entry name" value="RETINOL DEHYDROGENASE"/>
    <property type="match status" value="1"/>
</dbReference>
<accession>A0AAD2FNU6</accession>
<evidence type="ECO:0000313" key="6">
    <source>
        <dbReference type="EMBL" id="CAJ1947707.1"/>
    </source>
</evidence>